<evidence type="ECO:0008006" key="2">
    <source>
        <dbReference type="Google" id="ProtNLM"/>
    </source>
</evidence>
<accession>A0A6J4SNW5</accession>
<proteinExistence type="predicted"/>
<gene>
    <name evidence="1" type="ORF">AVDCRST_MAG91-984</name>
</gene>
<evidence type="ECO:0000313" key="1">
    <source>
        <dbReference type="EMBL" id="CAA9499750.1"/>
    </source>
</evidence>
<protein>
    <recommendedName>
        <fullName evidence="2">VOC domain-containing protein</fullName>
    </recommendedName>
</protein>
<dbReference type="AlphaFoldDB" id="A0A6J4SNW5"/>
<dbReference type="EMBL" id="CADCVX010000223">
    <property type="protein sequence ID" value="CAA9499750.1"/>
    <property type="molecule type" value="Genomic_DNA"/>
</dbReference>
<name>A0A6J4SNW5_9SPHN</name>
<organism evidence="1">
    <name type="scientific">uncultured Sphingomonadaceae bacterium</name>
    <dbReference type="NCBI Taxonomy" id="169976"/>
    <lineage>
        <taxon>Bacteria</taxon>
        <taxon>Pseudomonadati</taxon>
        <taxon>Pseudomonadota</taxon>
        <taxon>Alphaproteobacteria</taxon>
        <taxon>Sphingomonadales</taxon>
        <taxon>Sphingomonadaceae</taxon>
        <taxon>environmental samples</taxon>
    </lineage>
</organism>
<sequence>MLFHLSIEADEPFRVATVLAELWGGVAMPFPPVAEGSWVAFSGDDDGSIIEVYPRGTELKEGAEGAVGFAGNPRRYNATHFAMSTNLDEQTVLSIARHEGWKAERCSRGGKFSLIEIWVEGCQMIEVLTPEMQREYLDAVTIGNWQRMLMASAPMKKAA</sequence>
<reference evidence="1" key="1">
    <citation type="submission" date="2020-02" db="EMBL/GenBank/DDBJ databases">
        <authorList>
            <person name="Meier V. D."/>
        </authorList>
    </citation>
    <scope>NUCLEOTIDE SEQUENCE</scope>
    <source>
        <strain evidence="1">AVDCRST_MAG91</strain>
    </source>
</reference>